<reference evidence="1 2" key="1">
    <citation type="submission" date="2018-08" db="EMBL/GenBank/DDBJ databases">
        <title>Genome Sequence of Clavibacter michiganensis Subspecies type strains, and the Atypical Peach-Colored Strains Isolated from Tomato.</title>
        <authorList>
            <person name="Osdaghi E."/>
            <person name="Portier P."/>
            <person name="Briand M."/>
            <person name="Jacques M.-A."/>
        </authorList>
    </citation>
    <scope>NUCLEOTIDE SEQUENCE [LARGE SCALE GENOMIC DNA]</scope>
    <source>
        <strain evidence="1 2">CFBP 6488</strain>
    </source>
</reference>
<dbReference type="EMBL" id="QWEA01000742">
    <property type="protein sequence ID" value="RIJ15192.1"/>
    <property type="molecule type" value="Genomic_DNA"/>
</dbReference>
<proteinExistence type="predicted"/>
<sequence>MQAGAMQVGATDERSREVARAIRGLSTVTLEELRGMVEVLRAAGGERSTSTMPRSSSSVT</sequence>
<gene>
    <name evidence="1" type="ORF">DZF93_14210</name>
</gene>
<name>A0A399QBW5_9MICO</name>
<evidence type="ECO:0000313" key="1">
    <source>
        <dbReference type="EMBL" id="RIJ15192.1"/>
    </source>
</evidence>
<protein>
    <submittedName>
        <fullName evidence="1">Uncharacterized protein</fullName>
    </submittedName>
</protein>
<accession>A0A399QBW5</accession>
<evidence type="ECO:0000313" key="2">
    <source>
        <dbReference type="Proteomes" id="UP000266634"/>
    </source>
</evidence>
<dbReference type="Proteomes" id="UP000266634">
    <property type="component" value="Unassembled WGS sequence"/>
</dbReference>
<feature type="non-terminal residue" evidence="1">
    <location>
        <position position="60"/>
    </location>
</feature>
<comment type="caution">
    <text evidence="1">The sequence shown here is derived from an EMBL/GenBank/DDBJ whole genome shotgun (WGS) entry which is preliminary data.</text>
</comment>
<organism evidence="1 2">
    <name type="scientific">Clavibacter michiganensis subsp. insidiosus</name>
    <dbReference type="NCBI Taxonomy" id="33014"/>
    <lineage>
        <taxon>Bacteria</taxon>
        <taxon>Bacillati</taxon>
        <taxon>Actinomycetota</taxon>
        <taxon>Actinomycetes</taxon>
        <taxon>Micrococcales</taxon>
        <taxon>Microbacteriaceae</taxon>
        <taxon>Clavibacter</taxon>
    </lineage>
</organism>
<dbReference type="AlphaFoldDB" id="A0A399QBW5"/>